<dbReference type="KEGG" id="vbh:CMV30_15365"/>
<dbReference type="OrthoDB" id="9815825at2"/>
<evidence type="ECO:0000259" key="2">
    <source>
        <dbReference type="Pfam" id="PF22725"/>
    </source>
</evidence>
<dbReference type="AlphaFoldDB" id="A0A290QDC3"/>
<feature type="domain" description="GFO/IDH/MocA-like oxidoreductase" evidence="2">
    <location>
        <begin position="161"/>
        <end position="239"/>
    </location>
</feature>
<feature type="domain" description="Gfo/Idh/MocA-like oxidoreductase N-terminal" evidence="1">
    <location>
        <begin position="17"/>
        <end position="131"/>
    </location>
</feature>
<dbReference type="GO" id="GO:0000166">
    <property type="term" value="F:nucleotide binding"/>
    <property type="evidence" value="ECO:0007669"/>
    <property type="project" value="InterPro"/>
</dbReference>
<dbReference type="InterPro" id="IPR000683">
    <property type="entry name" value="Gfo/Idh/MocA-like_OxRdtase_N"/>
</dbReference>
<dbReference type="Pfam" id="PF22725">
    <property type="entry name" value="GFO_IDH_MocA_C3"/>
    <property type="match status" value="1"/>
</dbReference>
<dbReference type="Pfam" id="PF01408">
    <property type="entry name" value="GFO_IDH_MocA"/>
    <property type="match status" value="1"/>
</dbReference>
<dbReference type="PANTHER" id="PTHR43377">
    <property type="entry name" value="BILIVERDIN REDUCTASE A"/>
    <property type="match status" value="1"/>
</dbReference>
<name>A0A290QDC3_9BACT</name>
<dbReference type="Gene3D" id="3.40.50.720">
    <property type="entry name" value="NAD(P)-binding Rossmann-like Domain"/>
    <property type="match status" value="1"/>
</dbReference>
<protein>
    <submittedName>
        <fullName evidence="3">Oxidoreductase</fullName>
    </submittedName>
</protein>
<evidence type="ECO:0000259" key="1">
    <source>
        <dbReference type="Pfam" id="PF01408"/>
    </source>
</evidence>
<dbReference type="EMBL" id="CP023344">
    <property type="protein sequence ID" value="ATC65220.1"/>
    <property type="molecule type" value="Genomic_DNA"/>
</dbReference>
<reference evidence="3 4" key="1">
    <citation type="submission" date="2017-09" db="EMBL/GenBank/DDBJ databases">
        <title>Complete genome sequence of Verrucomicrobial strain HZ-65, isolated from freshwater.</title>
        <authorList>
            <person name="Choi A."/>
        </authorList>
    </citation>
    <scope>NUCLEOTIDE SEQUENCE [LARGE SCALE GENOMIC DNA]</scope>
    <source>
        <strain evidence="3 4">HZ-65</strain>
    </source>
</reference>
<organism evidence="3 4">
    <name type="scientific">Nibricoccus aquaticus</name>
    <dbReference type="NCBI Taxonomy" id="2576891"/>
    <lineage>
        <taxon>Bacteria</taxon>
        <taxon>Pseudomonadati</taxon>
        <taxon>Verrucomicrobiota</taxon>
        <taxon>Opitutia</taxon>
        <taxon>Opitutales</taxon>
        <taxon>Opitutaceae</taxon>
        <taxon>Nibricoccus</taxon>
    </lineage>
</organism>
<dbReference type="InterPro" id="IPR055170">
    <property type="entry name" value="GFO_IDH_MocA-like_dom"/>
</dbReference>
<dbReference type="InterPro" id="IPR036291">
    <property type="entry name" value="NAD(P)-bd_dom_sf"/>
</dbReference>
<dbReference type="InterPro" id="IPR051450">
    <property type="entry name" value="Gfo/Idh/MocA_Oxidoreductases"/>
</dbReference>
<sequence>MRAMGGMFGFSSPKVVCGVVGVGSLGQHHARIYSTMSGVEFAGIFETSDARAAEICEKFKCKRFATIAELGEACDAVSVVVPTDKHAEVAIPLLEQKCHLLIEKPICASLEEAEQVLAAAQKNGCIVQVGHIEHFNPVMSFLEKEADRPAYITTERLAPYQTRGTEVGVVLDLMIHDIGIVLALVKSPIKKIDSVGINVLSKTEDIANARIEFENGCVANLSASRMSMKKNREIRVFQDNAYLSLDFMNQKGHLVKKSDLIAYGVKMKIGLAKPGDTSSVPVKEIPIEKGEPLALELADFVSSVKEAKQPKVGGALAKSALEVAITITEQIKNAKR</sequence>
<dbReference type="PANTHER" id="PTHR43377:SF1">
    <property type="entry name" value="BILIVERDIN REDUCTASE A"/>
    <property type="match status" value="1"/>
</dbReference>
<accession>A0A290QDC3</accession>
<proteinExistence type="predicted"/>
<keyword evidence="4" id="KW-1185">Reference proteome</keyword>
<dbReference type="SUPFAM" id="SSF51735">
    <property type="entry name" value="NAD(P)-binding Rossmann-fold domains"/>
    <property type="match status" value="1"/>
</dbReference>
<evidence type="ECO:0000313" key="4">
    <source>
        <dbReference type="Proteomes" id="UP000217265"/>
    </source>
</evidence>
<evidence type="ECO:0000313" key="3">
    <source>
        <dbReference type="EMBL" id="ATC65220.1"/>
    </source>
</evidence>
<dbReference type="SUPFAM" id="SSF55347">
    <property type="entry name" value="Glyceraldehyde-3-phosphate dehydrogenase-like, C-terminal domain"/>
    <property type="match status" value="1"/>
</dbReference>
<dbReference type="Proteomes" id="UP000217265">
    <property type="component" value="Chromosome"/>
</dbReference>
<dbReference type="Gene3D" id="3.30.360.10">
    <property type="entry name" value="Dihydrodipicolinate Reductase, domain 2"/>
    <property type="match status" value="1"/>
</dbReference>
<gene>
    <name evidence="3" type="ORF">CMV30_15365</name>
</gene>
<dbReference type="RefSeq" id="WP_096056851.1">
    <property type="nucleotide sequence ID" value="NZ_CP023344.1"/>
</dbReference>